<protein>
    <submittedName>
        <fullName evidence="5">Annexin A13</fullName>
    </submittedName>
</protein>
<evidence type="ECO:0000256" key="1">
    <source>
        <dbReference type="ARBA" id="ARBA00007831"/>
    </source>
</evidence>
<accession>A0A0N0NMB2</accession>
<dbReference type="PROSITE" id="PS51897">
    <property type="entry name" value="ANNEXIN_2"/>
    <property type="match status" value="2"/>
</dbReference>
<gene>
    <name evidence="5" type="ORF">AB675_11318</name>
</gene>
<comment type="caution">
    <text evidence="5">The sequence shown here is derived from an EMBL/GenBank/DDBJ whole genome shotgun (WGS) entry which is preliminary data.</text>
</comment>
<evidence type="ECO:0000256" key="2">
    <source>
        <dbReference type="ARBA" id="ARBA00022737"/>
    </source>
</evidence>
<dbReference type="InterPro" id="IPR001464">
    <property type="entry name" value="Annexin"/>
</dbReference>
<dbReference type="InterPro" id="IPR009117">
    <property type="entry name" value="ANX14"/>
</dbReference>
<keyword evidence="3" id="KW-0041">Annexin</keyword>
<feature type="compositionally biased region" description="Low complexity" evidence="4">
    <location>
        <begin position="20"/>
        <end position="32"/>
    </location>
</feature>
<evidence type="ECO:0000256" key="3">
    <source>
        <dbReference type="ARBA" id="ARBA00023216"/>
    </source>
</evidence>
<dbReference type="PANTHER" id="PTHR10502">
    <property type="entry name" value="ANNEXIN"/>
    <property type="match status" value="1"/>
</dbReference>
<dbReference type="InterPro" id="IPR018502">
    <property type="entry name" value="Annexin_repeat"/>
</dbReference>
<dbReference type="PANTHER" id="PTHR10502:SF102">
    <property type="entry name" value="ANNEXIN B11"/>
    <property type="match status" value="1"/>
</dbReference>
<dbReference type="PRINTS" id="PR00196">
    <property type="entry name" value="ANNEXIN"/>
</dbReference>
<dbReference type="VEuPathDB" id="FungiDB:AB675_11318"/>
<evidence type="ECO:0000313" key="5">
    <source>
        <dbReference type="EMBL" id="KPI40009.1"/>
    </source>
</evidence>
<dbReference type="STRING" id="1664694.A0A0N0NMB2"/>
<comment type="similarity">
    <text evidence="1">Belongs to the annexin family.</text>
</comment>
<keyword evidence="2" id="KW-0677">Repeat</keyword>
<dbReference type="InterPro" id="IPR037104">
    <property type="entry name" value="Annexin_sf"/>
</dbReference>
<feature type="compositionally biased region" description="Low complexity" evidence="4">
    <location>
        <begin position="40"/>
        <end position="68"/>
    </location>
</feature>
<feature type="compositionally biased region" description="Gly residues" evidence="4">
    <location>
        <begin position="121"/>
        <end position="131"/>
    </location>
</feature>
<dbReference type="EMBL" id="LFJN01000013">
    <property type="protein sequence ID" value="KPI40009.1"/>
    <property type="molecule type" value="Genomic_DNA"/>
</dbReference>
<dbReference type="Pfam" id="PF00191">
    <property type="entry name" value="Annexin"/>
    <property type="match status" value="3"/>
</dbReference>
<dbReference type="GO" id="GO:0005509">
    <property type="term" value="F:calcium ion binding"/>
    <property type="evidence" value="ECO:0007669"/>
    <property type="project" value="InterPro"/>
</dbReference>
<dbReference type="OrthoDB" id="37886at2759"/>
<name>A0A0N0NMB2_9EURO</name>
<reference evidence="5 6" key="1">
    <citation type="submission" date="2015-06" db="EMBL/GenBank/DDBJ databases">
        <title>Draft genome of the ant-associated black yeast Phialophora attae CBS 131958.</title>
        <authorList>
            <person name="Moreno L.F."/>
            <person name="Stielow B.J."/>
            <person name="de Hoog S."/>
            <person name="Vicente V.A."/>
            <person name="Weiss V.A."/>
            <person name="de Vries M."/>
            <person name="Cruz L.M."/>
            <person name="Souza E.M."/>
        </authorList>
    </citation>
    <scope>NUCLEOTIDE SEQUENCE [LARGE SCALE GENOMIC DNA]</scope>
    <source>
        <strain evidence="5 6">CBS 131958</strain>
    </source>
</reference>
<dbReference type="GO" id="GO:0005737">
    <property type="term" value="C:cytoplasm"/>
    <property type="evidence" value="ECO:0007669"/>
    <property type="project" value="TreeGrafter"/>
</dbReference>
<dbReference type="Proteomes" id="UP000038010">
    <property type="component" value="Unassembled WGS sequence"/>
</dbReference>
<dbReference type="SMART" id="SM00335">
    <property type="entry name" value="ANX"/>
    <property type="match status" value="4"/>
</dbReference>
<evidence type="ECO:0000313" key="6">
    <source>
        <dbReference type="Proteomes" id="UP000038010"/>
    </source>
</evidence>
<dbReference type="Gene3D" id="1.10.220.10">
    <property type="entry name" value="Annexin"/>
    <property type="match status" value="4"/>
</dbReference>
<dbReference type="GO" id="GO:0005634">
    <property type="term" value="C:nucleus"/>
    <property type="evidence" value="ECO:0007669"/>
    <property type="project" value="TreeGrafter"/>
</dbReference>
<dbReference type="GO" id="GO:0005544">
    <property type="term" value="F:calcium-dependent phospholipid binding"/>
    <property type="evidence" value="ECO:0007669"/>
    <property type="project" value="InterPro"/>
</dbReference>
<sequence length="418" mass="46307">MAYNQQNYGGYGGPPPQGGQPPYGQQQQQWGPPQGPPPNWQGGHNQYGPPQGGPPQQQWQQQPQQWNAPPGPPPGQQWGPPQGPPPGQQQQWSAPGGPPPGQFAPPPGPPGQNFGPPHGGPPQGGFGGPGAPGQPSLGYVFGTNEKELIRVLAPLDPLQVVTLSQTYSQIHRGRDLEKDIEDETSRYFKEALIALRQVSSCRRRHQRATPQHVVLGRSNADLRAIKETYQRLFSRRMEADVDGDLSMKTKDLFRIVLRANRAEENTPIDPQSIDRDVNELNRALASSGEQVAVCNIIALRSDAQLRAIAQAFQNKHRKPLRDKLERVYGGHMEDALLLMLDRATDPAMSDARMLEAAMAGMGTKDRLLVHRVVSCHWNRAHKDQVKRAYQHKYKKDLLERIRGETSGDYRNVLIACMA</sequence>
<proteinExistence type="inferred from homology"/>
<dbReference type="AlphaFoldDB" id="A0A0N0NMB2"/>
<dbReference type="RefSeq" id="XP_017999972.1">
    <property type="nucleotide sequence ID" value="XM_018140152.1"/>
</dbReference>
<feature type="compositionally biased region" description="Pro residues" evidence="4">
    <location>
        <begin position="69"/>
        <end position="87"/>
    </location>
</feature>
<dbReference type="GO" id="GO:0005886">
    <property type="term" value="C:plasma membrane"/>
    <property type="evidence" value="ECO:0007669"/>
    <property type="project" value="TreeGrafter"/>
</dbReference>
<dbReference type="GO" id="GO:0001786">
    <property type="term" value="F:phosphatidylserine binding"/>
    <property type="evidence" value="ECO:0007669"/>
    <property type="project" value="TreeGrafter"/>
</dbReference>
<organism evidence="5 6">
    <name type="scientific">Cyphellophora attinorum</name>
    <dbReference type="NCBI Taxonomy" id="1664694"/>
    <lineage>
        <taxon>Eukaryota</taxon>
        <taxon>Fungi</taxon>
        <taxon>Dikarya</taxon>
        <taxon>Ascomycota</taxon>
        <taxon>Pezizomycotina</taxon>
        <taxon>Eurotiomycetes</taxon>
        <taxon>Chaetothyriomycetidae</taxon>
        <taxon>Chaetothyriales</taxon>
        <taxon>Cyphellophoraceae</taxon>
        <taxon>Cyphellophora</taxon>
    </lineage>
</organism>
<dbReference type="SUPFAM" id="SSF47874">
    <property type="entry name" value="Annexin"/>
    <property type="match status" value="1"/>
</dbReference>
<feature type="compositionally biased region" description="Pro residues" evidence="4">
    <location>
        <begin position="96"/>
        <end position="110"/>
    </location>
</feature>
<evidence type="ECO:0000256" key="4">
    <source>
        <dbReference type="SAM" id="MobiDB-lite"/>
    </source>
</evidence>
<dbReference type="GeneID" id="28732032"/>
<dbReference type="PRINTS" id="PR01813">
    <property type="entry name" value="ANNEXINFUNGI"/>
</dbReference>
<dbReference type="GO" id="GO:0012506">
    <property type="term" value="C:vesicle membrane"/>
    <property type="evidence" value="ECO:0007669"/>
    <property type="project" value="TreeGrafter"/>
</dbReference>
<feature type="region of interest" description="Disordered" evidence="4">
    <location>
        <begin position="1"/>
        <end position="139"/>
    </location>
</feature>
<keyword evidence="6" id="KW-1185">Reference proteome</keyword>